<keyword evidence="2" id="KW-0238">DNA-binding</keyword>
<protein>
    <submittedName>
        <fullName evidence="6">Transcriptional regulator</fullName>
    </submittedName>
</protein>
<dbReference type="RefSeq" id="WP_069664546.1">
    <property type="nucleotide sequence ID" value="NZ_JBHUJJ010000001.1"/>
</dbReference>
<feature type="domain" description="HTH rpiR-type" evidence="4">
    <location>
        <begin position="1"/>
        <end position="75"/>
    </location>
</feature>
<dbReference type="InterPro" id="IPR047640">
    <property type="entry name" value="RpiR-like"/>
</dbReference>
<dbReference type="PANTHER" id="PTHR30514:SF1">
    <property type="entry name" value="HTH-TYPE TRANSCRIPTIONAL REGULATOR HEXR-RELATED"/>
    <property type="match status" value="1"/>
</dbReference>
<dbReference type="GO" id="GO:1901135">
    <property type="term" value="P:carbohydrate derivative metabolic process"/>
    <property type="evidence" value="ECO:0007669"/>
    <property type="project" value="InterPro"/>
</dbReference>
<dbReference type="InterPro" id="IPR035472">
    <property type="entry name" value="RpiR-like_SIS"/>
</dbReference>
<dbReference type="PANTHER" id="PTHR30514">
    <property type="entry name" value="GLUCOKINASE"/>
    <property type="match status" value="1"/>
</dbReference>
<evidence type="ECO:0000256" key="1">
    <source>
        <dbReference type="ARBA" id="ARBA00023015"/>
    </source>
</evidence>
<accession>A0A1E5GAS8</accession>
<dbReference type="InterPro" id="IPR046348">
    <property type="entry name" value="SIS_dom_sf"/>
</dbReference>
<dbReference type="GO" id="GO:0097367">
    <property type="term" value="F:carbohydrate derivative binding"/>
    <property type="evidence" value="ECO:0007669"/>
    <property type="project" value="InterPro"/>
</dbReference>
<dbReference type="Gene3D" id="3.40.50.10490">
    <property type="entry name" value="Glucose-6-phosphate isomerase like protein, domain 1"/>
    <property type="match status" value="1"/>
</dbReference>
<name>A0A1E5GAS8_9ENTE</name>
<dbReference type="InterPro" id="IPR000281">
    <property type="entry name" value="HTH_RpiR"/>
</dbReference>
<dbReference type="SUPFAM" id="SSF46689">
    <property type="entry name" value="Homeodomain-like"/>
    <property type="match status" value="1"/>
</dbReference>
<keyword evidence="7" id="KW-1185">Reference proteome</keyword>
<dbReference type="PROSITE" id="PS51071">
    <property type="entry name" value="HTH_RPIR"/>
    <property type="match status" value="1"/>
</dbReference>
<evidence type="ECO:0000256" key="3">
    <source>
        <dbReference type="ARBA" id="ARBA00023163"/>
    </source>
</evidence>
<dbReference type="Gene3D" id="1.10.10.10">
    <property type="entry name" value="Winged helix-like DNA-binding domain superfamily/Winged helix DNA-binding domain"/>
    <property type="match status" value="1"/>
</dbReference>
<dbReference type="Pfam" id="PF01418">
    <property type="entry name" value="HTH_6"/>
    <property type="match status" value="1"/>
</dbReference>
<reference evidence="7" key="1">
    <citation type="submission" date="2016-09" db="EMBL/GenBank/DDBJ databases">
        <authorList>
            <person name="Gulvik C.A."/>
        </authorList>
    </citation>
    <scope>NUCLEOTIDE SEQUENCE [LARGE SCALE GENOMIC DNA]</scope>
    <source>
        <strain evidence="7">LMG 8895</strain>
    </source>
</reference>
<proteinExistence type="predicted"/>
<comment type="caution">
    <text evidence="6">The sequence shown here is derived from an EMBL/GenBank/DDBJ whole genome shotgun (WGS) entry which is preliminary data.</text>
</comment>
<evidence type="ECO:0000313" key="7">
    <source>
        <dbReference type="Proteomes" id="UP000095094"/>
    </source>
</evidence>
<evidence type="ECO:0000259" key="4">
    <source>
        <dbReference type="PROSITE" id="PS51071"/>
    </source>
</evidence>
<dbReference type="AlphaFoldDB" id="A0A1E5GAS8"/>
<dbReference type="CDD" id="cd05013">
    <property type="entry name" value="SIS_RpiR"/>
    <property type="match status" value="1"/>
</dbReference>
<dbReference type="InterPro" id="IPR009057">
    <property type="entry name" value="Homeodomain-like_sf"/>
</dbReference>
<dbReference type="Proteomes" id="UP000095094">
    <property type="component" value="Unassembled WGS sequence"/>
</dbReference>
<evidence type="ECO:0000259" key="5">
    <source>
        <dbReference type="PROSITE" id="PS51464"/>
    </source>
</evidence>
<gene>
    <name evidence="6" type="ORF">BCR25_09805</name>
</gene>
<dbReference type="PROSITE" id="PS51464">
    <property type="entry name" value="SIS"/>
    <property type="match status" value="1"/>
</dbReference>
<evidence type="ECO:0000313" key="6">
    <source>
        <dbReference type="EMBL" id="OEG09793.1"/>
    </source>
</evidence>
<keyword evidence="3" id="KW-0804">Transcription</keyword>
<organism evidence="6 7">
    <name type="scientific">Enterococcus termitis</name>
    <dbReference type="NCBI Taxonomy" id="332950"/>
    <lineage>
        <taxon>Bacteria</taxon>
        <taxon>Bacillati</taxon>
        <taxon>Bacillota</taxon>
        <taxon>Bacilli</taxon>
        <taxon>Lactobacillales</taxon>
        <taxon>Enterococcaceae</taxon>
        <taxon>Enterococcus</taxon>
    </lineage>
</organism>
<evidence type="ECO:0000256" key="2">
    <source>
        <dbReference type="ARBA" id="ARBA00023125"/>
    </source>
</evidence>
<feature type="domain" description="SIS" evidence="5">
    <location>
        <begin position="109"/>
        <end position="251"/>
    </location>
</feature>
<dbReference type="InterPro" id="IPR036388">
    <property type="entry name" value="WH-like_DNA-bd_sf"/>
</dbReference>
<dbReference type="PATRIC" id="fig|332950.4.peg.1819"/>
<dbReference type="Pfam" id="PF01380">
    <property type="entry name" value="SIS"/>
    <property type="match status" value="1"/>
</dbReference>
<sequence>MAIFDYLKLNDLSSVEQEIYRFVVNNIDKIPYMRVRDIADGAHVSSTSVFRFVQKIGFHSFPEFRFYIKSHLDNVRQEENKKHIGIEERVNSLNMGIFHPDVEYQIKNMAQNLRDSDFILFMGMGASGAIAQYIARKLASLGYLSISLDDLTYPIRSFLRKDQKNVIIFLSVSGETKELIEVIAGLEDKNIVKKYCITLNKKSTLAQLCDYSIEYEIKEERKDIFLDLTSQLPSIAILETLISYLRDFRNNE</sequence>
<dbReference type="EMBL" id="MIJY01000044">
    <property type="protein sequence ID" value="OEG09793.1"/>
    <property type="molecule type" value="Genomic_DNA"/>
</dbReference>
<dbReference type="SUPFAM" id="SSF53697">
    <property type="entry name" value="SIS domain"/>
    <property type="match status" value="1"/>
</dbReference>
<dbReference type="InterPro" id="IPR001347">
    <property type="entry name" value="SIS_dom"/>
</dbReference>
<keyword evidence="1" id="KW-0805">Transcription regulation</keyword>
<dbReference type="OrthoDB" id="1648815at2"/>
<dbReference type="GO" id="GO:0003677">
    <property type="term" value="F:DNA binding"/>
    <property type="evidence" value="ECO:0007669"/>
    <property type="project" value="UniProtKB-KW"/>
</dbReference>
<dbReference type="GO" id="GO:0003700">
    <property type="term" value="F:DNA-binding transcription factor activity"/>
    <property type="evidence" value="ECO:0007669"/>
    <property type="project" value="InterPro"/>
</dbReference>